<dbReference type="SUPFAM" id="SSF53738">
    <property type="entry name" value="Phosphoglucomutase, first 3 domains"/>
    <property type="match status" value="3"/>
</dbReference>
<dbReference type="EMBL" id="JAAXZB010000001">
    <property type="protein sequence ID" value="NKW09630.1"/>
    <property type="molecule type" value="Genomic_DNA"/>
</dbReference>
<dbReference type="GO" id="GO:0046872">
    <property type="term" value="F:metal ion binding"/>
    <property type="evidence" value="ECO:0007669"/>
    <property type="project" value="UniProtKB-KW"/>
</dbReference>
<keyword evidence="3" id="KW-0597">Phosphoprotein</keyword>
<dbReference type="GO" id="GO:0004615">
    <property type="term" value="F:phosphomannomutase activity"/>
    <property type="evidence" value="ECO:0007669"/>
    <property type="project" value="TreeGrafter"/>
</dbReference>
<evidence type="ECO:0000259" key="7">
    <source>
        <dbReference type="Pfam" id="PF00408"/>
    </source>
</evidence>
<dbReference type="CDD" id="cd03088">
    <property type="entry name" value="ManB"/>
    <property type="match status" value="1"/>
</dbReference>
<feature type="domain" description="Alpha-D-phosphohexomutase alpha/beta/alpha" evidence="8">
    <location>
        <begin position="6"/>
        <end position="136"/>
    </location>
</feature>
<evidence type="ECO:0000256" key="1">
    <source>
        <dbReference type="ARBA" id="ARBA00001946"/>
    </source>
</evidence>
<dbReference type="Pfam" id="PF02878">
    <property type="entry name" value="PGM_PMM_I"/>
    <property type="match status" value="1"/>
</dbReference>
<evidence type="ECO:0000256" key="3">
    <source>
        <dbReference type="ARBA" id="ARBA00022553"/>
    </source>
</evidence>
<evidence type="ECO:0000256" key="4">
    <source>
        <dbReference type="ARBA" id="ARBA00022723"/>
    </source>
</evidence>
<comment type="similarity">
    <text evidence="2">Belongs to the phosphohexose mutase family.</text>
</comment>
<keyword evidence="5" id="KW-0460">Magnesium</keyword>
<dbReference type="Pfam" id="PF02880">
    <property type="entry name" value="PGM_PMM_III"/>
    <property type="match status" value="1"/>
</dbReference>
<dbReference type="Gene3D" id="3.40.120.10">
    <property type="entry name" value="Alpha-D-Glucose-1,6-Bisphosphate, subunit A, domain 3"/>
    <property type="match status" value="3"/>
</dbReference>
<evidence type="ECO:0000256" key="2">
    <source>
        <dbReference type="ARBA" id="ARBA00010231"/>
    </source>
</evidence>
<dbReference type="Pfam" id="PF02879">
    <property type="entry name" value="PGM_PMM_II"/>
    <property type="match status" value="1"/>
</dbReference>
<evidence type="ECO:0000259" key="9">
    <source>
        <dbReference type="Pfam" id="PF02879"/>
    </source>
</evidence>
<protein>
    <submittedName>
        <fullName evidence="11">Phosphomannomutase</fullName>
    </submittedName>
</protein>
<dbReference type="Gene3D" id="3.30.310.50">
    <property type="entry name" value="Alpha-D-phosphohexomutase, C-terminal domain"/>
    <property type="match status" value="1"/>
</dbReference>
<dbReference type="InterPro" id="IPR005843">
    <property type="entry name" value="A-D-PHexomutase_C"/>
</dbReference>
<comment type="cofactor">
    <cofactor evidence="1">
        <name>Mg(2+)</name>
        <dbReference type="ChEBI" id="CHEBI:18420"/>
    </cofactor>
</comment>
<organism evidence="11 12">
    <name type="scientific">Brucella tritici</name>
    <dbReference type="NCBI Taxonomy" id="94626"/>
    <lineage>
        <taxon>Bacteria</taxon>
        <taxon>Pseudomonadati</taxon>
        <taxon>Pseudomonadota</taxon>
        <taxon>Alphaproteobacteria</taxon>
        <taxon>Hyphomicrobiales</taxon>
        <taxon>Brucellaceae</taxon>
        <taxon>Brucella/Ochrobactrum group</taxon>
        <taxon>Brucella</taxon>
    </lineage>
</organism>
<dbReference type="InterPro" id="IPR005846">
    <property type="entry name" value="A-D-PHexomutase_a/b/a-III"/>
</dbReference>
<keyword evidence="6" id="KW-0413">Isomerase</keyword>
<sequence length="476" mass="51639">MSGTSLKFGTSGLRGLADELNGLPAYAYSLAFVEMLSEAGKLRRGDKVFVGRDLRPSSPAIAALCMAAIEDAGFQPVDCGVLPTPALSHFAISQQAPCIMVTGSHIPDDRNGLKFYRNDGEIDKNDESAISAVYAALPENLAFRHLHDAPLSSDTIDRYVKRYVDFVGLESLRGLRVGVYQHSSVARDLIVRILTELGAEAVPLGRSDVFVPVDTEALRSQDIELLDRWAKESRFDAIVSTDGDADRPLIADEKGRFVRGDLVGAITADWLGVKTIVTPVTSNSALEENFERVIRTRVGSPYVIKGMAQAVADGISAVVGFEANGGVLLGTDISRDNRTLTALSTRDALLPILSSLGSVKELGKPLSEIAARFRFRVALSDRLQNVPQEQSLAFLSLLKNEATRSALFQMDDPIVRSETIDGVKLFFHSGNAIHYRASGNAPELRCYVEASDESQAEALLETDLLSPATQRRTTEQ</sequence>
<evidence type="ECO:0000313" key="12">
    <source>
        <dbReference type="Proteomes" id="UP000558475"/>
    </source>
</evidence>
<keyword evidence="4" id="KW-0479">Metal-binding</keyword>
<dbReference type="PANTHER" id="PTHR42946">
    <property type="entry name" value="PHOSPHOHEXOSE MUTASE"/>
    <property type="match status" value="1"/>
</dbReference>
<dbReference type="InterPro" id="IPR005844">
    <property type="entry name" value="A-D-PHexomutase_a/b/a-I"/>
</dbReference>
<dbReference type="PANTHER" id="PTHR42946:SF1">
    <property type="entry name" value="PHOSPHOGLUCOMUTASE (ALPHA-D-GLUCOSE-1,6-BISPHOSPHATE-DEPENDENT)"/>
    <property type="match status" value="1"/>
</dbReference>
<dbReference type="SUPFAM" id="SSF55957">
    <property type="entry name" value="Phosphoglucomutase, C-terminal domain"/>
    <property type="match status" value="1"/>
</dbReference>
<dbReference type="Proteomes" id="UP000558475">
    <property type="component" value="Unassembled WGS sequence"/>
</dbReference>
<dbReference type="Pfam" id="PF00408">
    <property type="entry name" value="PGM_PMM_IV"/>
    <property type="match status" value="1"/>
</dbReference>
<dbReference type="InterPro" id="IPR005845">
    <property type="entry name" value="A-D-PHexomutase_a/b/a-II"/>
</dbReference>
<reference evidence="11 12" key="1">
    <citation type="submission" date="2020-04" db="EMBL/GenBank/DDBJ databases">
        <title>Whole genome sequencing of clinical and environmental type strains of Ochrobactrum.</title>
        <authorList>
            <person name="Dharne M."/>
        </authorList>
    </citation>
    <scope>NUCLEOTIDE SEQUENCE [LARGE SCALE GENOMIC DNA]</scope>
    <source>
        <strain evidence="11 12">DSM 13340</strain>
    </source>
</reference>
<evidence type="ECO:0000256" key="6">
    <source>
        <dbReference type="ARBA" id="ARBA00023235"/>
    </source>
</evidence>
<dbReference type="AlphaFoldDB" id="A0A7X6JCM5"/>
<evidence type="ECO:0000259" key="8">
    <source>
        <dbReference type="Pfam" id="PF02878"/>
    </source>
</evidence>
<feature type="domain" description="Alpha-D-phosphohexomutase alpha/beta/alpha" evidence="10">
    <location>
        <begin position="262"/>
        <end position="371"/>
    </location>
</feature>
<gene>
    <name evidence="11" type="ORF">HGG76_08215</name>
</gene>
<proteinExistence type="inferred from homology"/>
<accession>A0A7X6JCM5</accession>
<evidence type="ECO:0000256" key="5">
    <source>
        <dbReference type="ARBA" id="ARBA00022842"/>
    </source>
</evidence>
<feature type="domain" description="Alpha-D-phosphohexomutase C-terminal" evidence="7">
    <location>
        <begin position="409"/>
        <end position="460"/>
    </location>
</feature>
<evidence type="ECO:0000259" key="10">
    <source>
        <dbReference type="Pfam" id="PF02880"/>
    </source>
</evidence>
<dbReference type="InterPro" id="IPR016055">
    <property type="entry name" value="A-D-PHexomutase_a/b/a-I/II/III"/>
</dbReference>
<evidence type="ECO:0000313" key="11">
    <source>
        <dbReference type="EMBL" id="NKW09630.1"/>
    </source>
</evidence>
<dbReference type="GO" id="GO:0005975">
    <property type="term" value="P:carbohydrate metabolic process"/>
    <property type="evidence" value="ECO:0007669"/>
    <property type="project" value="InterPro"/>
</dbReference>
<dbReference type="InterPro" id="IPR050060">
    <property type="entry name" value="Phosphoglucosamine_mutase"/>
</dbReference>
<dbReference type="InterPro" id="IPR036900">
    <property type="entry name" value="A-D-PHexomutase_C_sf"/>
</dbReference>
<feature type="domain" description="Alpha-D-phosphohexomutase alpha/beta/alpha" evidence="9">
    <location>
        <begin position="158"/>
        <end position="255"/>
    </location>
</feature>
<comment type="caution">
    <text evidence="11">The sequence shown here is derived from an EMBL/GenBank/DDBJ whole genome shotgun (WGS) entry which is preliminary data.</text>
</comment>
<name>A0A7X6JCM5_9HYPH</name>